<dbReference type="EMBL" id="AFZX01000086">
    <property type="protein sequence ID" value="EHL06135.1"/>
    <property type="molecule type" value="Genomic_DNA"/>
</dbReference>
<reference evidence="1 2" key="1">
    <citation type="submission" date="2011-08" db="EMBL/GenBank/DDBJ databases">
        <authorList>
            <person name="Weinstock G."/>
            <person name="Sodergren E."/>
            <person name="Clifton S."/>
            <person name="Fulton L."/>
            <person name="Fulton B."/>
            <person name="Courtney L."/>
            <person name="Fronick C."/>
            <person name="Harrison M."/>
            <person name="Strong C."/>
            <person name="Farmer C."/>
            <person name="Delahaunty K."/>
            <person name="Markovic C."/>
            <person name="Hall O."/>
            <person name="Minx P."/>
            <person name="Tomlinson C."/>
            <person name="Mitreva M."/>
            <person name="Hou S."/>
            <person name="Chen J."/>
            <person name="Wollam A."/>
            <person name="Pepin K.H."/>
            <person name="Johnson M."/>
            <person name="Bhonagiri V."/>
            <person name="Zhang X."/>
            <person name="Suruliraj S."/>
            <person name="Warren W."/>
            <person name="Chinwalla A."/>
            <person name="Mardis E.R."/>
            <person name="Wilson R.K."/>
        </authorList>
    </citation>
    <scope>NUCLEOTIDE SEQUENCE [LARGE SCALE GENOMIC DNA]</scope>
    <source>
        <strain evidence="1 2">DP7</strain>
    </source>
</reference>
<dbReference type="PATRIC" id="fig|537010.4.peg.3014"/>
<organism evidence="1 2">
    <name type="scientific">Desulfitobacterium hafniense DP7</name>
    <dbReference type="NCBI Taxonomy" id="537010"/>
    <lineage>
        <taxon>Bacteria</taxon>
        <taxon>Bacillati</taxon>
        <taxon>Bacillota</taxon>
        <taxon>Clostridia</taxon>
        <taxon>Eubacteriales</taxon>
        <taxon>Desulfitobacteriaceae</taxon>
        <taxon>Desulfitobacterium</taxon>
    </lineage>
</organism>
<evidence type="ECO:0000313" key="2">
    <source>
        <dbReference type="Proteomes" id="UP000004416"/>
    </source>
</evidence>
<dbReference type="AlphaFoldDB" id="G9XQH5"/>
<protein>
    <submittedName>
        <fullName evidence="1">Uncharacterized protein</fullName>
    </submittedName>
</protein>
<name>G9XQH5_DESHA</name>
<comment type="caution">
    <text evidence="1">The sequence shown here is derived from an EMBL/GenBank/DDBJ whole genome shotgun (WGS) entry which is preliminary data.</text>
</comment>
<gene>
    <name evidence="1" type="ORF">HMPREF0322_03222</name>
</gene>
<proteinExistence type="predicted"/>
<dbReference type="HOGENOM" id="CLU_3098110_0_0_9"/>
<sequence>MLRQAITANKRVRKCSCTGVKLKIWLFFIGEKKGKKQKRKGVKKNELRTNP</sequence>
<evidence type="ECO:0000313" key="1">
    <source>
        <dbReference type="EMBL" id="EHL06135.1"/>
    </source>
</evidence>
<dbReference type="Proteomes" id="UP000004416">
    <property type="component" value="Unassembled WGS sequence"/>
</dbReference>
<accession>G9XQH5</accession>